<evidence type="ECO:0000256" key="1">
    <source>
        <dbReference type="SAM" id="MobiDB-lite"/>
    </source>
</evidence>
<dbReference type="Proteomes" id="UP000267251">
    <property type="component" value="Unassembled WGS sequence"/>
</dbReference>
<proteinExistence type="predicted"/>
<gene>
    <name evidence="2" type="ORF">BJ684DRAFT_16172</name>
</gene>
<accession>A0A4P9Y5G4</accession>
<keyword evidence="3" id="KW-1185">Reference proteome</keyword>
<feature type="compositionally biased region" description="Polar residues" evidence="1">
    <location>
        <begin position="149"/>
        <end position="164"/>
    </location>
</feature>
<evidence type="ECO:0000313" key="2">
    <source>
        <dbReference type="EMBL" id="RKP13431.1"/>
    </source>
</evidence>
<feature type="compositionally biased region" description="Basic and acidic residues" evidence="1">
    <location>
        <begin position="188"/>
        <end position="202"/>
    </location>
</feature>
<name>A0A4P9Y5G4_9FUNG</name>
<evidence type="ECO:0000313" key="3">
    <source>
        <dbReference type="Proteomes" id="UP000267251"/>
    </source>
</evidence>
<dbReference type="AlphaFoldDB" id="A0A4P9Y5G4"/>
<protein>
    <submittedName>
        <fullName evidence="2">Uncharacterized protein</fullName>
    </submittedName>
</protein>
<reference evidence="3" key="1">
    <citation type="journal article" date="2018" name="Nat. Microbiol.">
        <title>Leveraging single-cell genomics to expand the fungal tree of life.</title>
        <authorList>
            <person name="Ahrendt S.R."/>
            <person name="Quandt C.A."/>
            <person name="Ciobanu D."/>
            <person name="Clum A."/>
            <person name="Salamov A."/>
            <person name="Andreopoulos B."/>
            <person name="Cheng J.F."/>
            <person name="Woyke T."/>
            <person name="Pelin A."/>
            <person name="Henrissat B."/>
            <person name="Reynolds N.K."/>
            <person name="Benny G.L."/>
            <person name="Smith M.E."/>
            <person name="James T.Y."/>
            <person name="Grigoriev I.V."/>
        </authorList>
    </citation>
    <scope>NUCLEOTIDE SEQUENCE [LARGE SCALE GENOMIC DNA]</scope>
</reference>
<feature type="compositionally biased region" description="Low complexity" evidence="1">
    <location>
        <begin position="137"/>
        <end position="148"/>
    </location>
</feature>
<dbReference type="EMBL" id="KZ988023">
    <property type="protein sequence ID" value="RKP13431.1"/>
    <property type="molecule type" value="Genomic_DNA"/>
</dbReference>
<feature type="region of interest" description="Disordered" evidence="1">
    <location>
        <begin position="137"/>
        <end position="202"/>
    </location>
</feature>
<organism evidence="2 3">
    <name type="scientific">Piptocephalis cylindrospora</name>
    <dbReference type="NCBI Taxonomy" id="1907219"/>
    <lineage>
        <taxon>Eukaryota</taxon>
        <taxon>Fungi</taxon>
        <taxon>Fungi incertae sedis</taxon>
        <taxon>Zoopagomycota</taxon>
        <taxon>Zoopagomycotina</taxon>
        <taxon>Zoopagomycetes</taxon>
        <taxon>Zoopagales</taxon>
        <taxon>Piptocephalidaceae</taxon>
        <taxon>Piptocephalis</taxon>
    </lineage>
</organism>
<feature type="region of interest" description="Disordered" evidence="1">
    <location>
        <begin position="1"/>
        <end position="63"/>
    </location>
</feature>
<sequence>MAPSIASSHMGPQPESLGGYAQSQVQHPDSVAPASIAPSVNAPPVGPNFSSKPAFAGNPNSGLFPGVFGPGGSAFSTHAPNTNLYTPYDNPSHPINQEGITPPKKFKSQGLINAKDYLAQYPIILLEPLSAQLPVRPSQISKSSQPKSTASTSHLTRASTSSTLVAAPPPVPKSSASAEYTIKPNWWDPRDPRKSWDGFKWR</sequence>